<dbReference type="OrthoDB" id="10248551at2759"/>
<dbReference type="GO" id="GO:0006412">
    <property type="term" value="P:translation"/>
    <property type="evidence" value="ECO:0007669"/>
    <property type="project" value="InterPro"/>
</dbReference>
<dbReference type="Proteomes" id="UP000245320">
    <property type="component" value="Chromosome 1"/>
</dbReference>
<dbReference type="PANTHER" id="PTHR11700">
    <property type="entry name" value="30S RIBOSOMAL PROTEIN S10 FAMILY MEMBER"/>
    <property type="match status" value="1"/>
</dbReference>
<dbReference type="SUPFAM" id="SSF54999">
    <property type="entry name" value="Ribosomal protein S10"/>
    <property type="match status" value="1"/>
</dbReference>
<dbReference type="GO" id="GO:0005840">
    <property type="term" value="C:ribosome"/>
    <property type="evidence" value="ECO:0007669"/>
    <property type="project" value="UniProtKB-KW"/>
</dbReference>
<dbReference type="Gene3D" id="3.30.70.600">
    <property type="entry name" value="Ribosomal protein S10 domain"/>
    <property type="match status" value="1"/>
</dbReference>
<feature type="domain" description="Small ribosomal subunit protein uS10" evidence="5">
    <location>
        <begin position="65"/>
        <end position="155"/>
    </location>
</feature>
<sequence length="159" mass="17794">MEPRVKEKPDAQLSMLGSGEGNHRYRSQCEHGRGWHRSSACFVTVSEGMSAGLIRQTQKLSSLLRVTLAQVYRASEVKIPRSESNVLELNLATNGHIPTKTLRITTRKTCGEGSKTWDRFQMRIHKRLIDLYSPSEIVKQNTSISIEPGVEVEVTTADA</sequence>
<keyword evidence="2" id="KW-0689">Ribosomal protein</keyword>
<feature type="region of interest" description="Disordered" evidence="4">
    <location>
        <begin position="1"/>
        <end position="22"/>
    </location>
</feature>
<reference evidence="7" key="1">
    <citation type="submission" date="2025-08" db="UniProtKB">
        <authorList>
            <consortium name="RefSeq"/>
        </authorList>
    </citation>
    <scope>IDENTIFICATION</scope>
    <source>
        <tissue evidence="7">Spleen</tissue>
    </source>
</reference>
<comment type="similarity">
    <text evidence="1">Belongs to the universal ribosomal protein uS10 family.</text>
</comment>
<evidence type="ECO:0000259" key="5">
    <source>
        <dbReference type="SMART" id="SM01403"/>
    </source>
</evidence>
<proteinExistence type="inferred from homology"/>
<protein>
    <submittedName>
        <fullName evidence="7">40S ribosomal protein S20-like</fullName>
    </submittedName>
</protein>
<dbReference type="GO" id="GO:1990904">
    <property type="term" value="C:ribonucleoprotein complex"/>
    <property type="evidence" value="ECO:0007669"/>
    <property type="project" value="UniProtKB-KW"/>
</dbReference>
<dbReference type="AlphaFoldDB" id="A0A2U4A221"/>
<dbReference type="RefSeq" id="XP_019774704.2">
    <property type="nucleotide sequence ID" value="XM_019919145.2"/>
</dbReference>
<evidence type="ECO:0000256" key="4">
    <source>
        <dbReference type="SAM" id="MobiDB-lite"/>
    </source>
</evidence>
<dbReference type="SMART" id="SM01403">
    <property type="entry name" value="Ribosomal_S10"/>
    <property type="match status" value="1"/>
</dbReference>
<gene>
    <name evidence="7" type="primary">LOC109547319</name>
</gene>
<feature type="compositionally biased region" description="Basic and acidic residues" evidence="4">
    <location>
        <begin position="1"/>
        <end position="10"/>
    </location>
</feature>
<dbReference type="InParanoid" id="A0A2U4A221"/>
<accession>A0A2U4A221</accession>
<evidence type="ECO:0000256" key="1">
    <source>
        <dbReference type="ARBA" id="ARBA00007102"/>
    </source>
</evidence>
<name>A0A2U4A221_TURTR</name>
<evidence type="ECO:0000256" key="2">
    <source>
        <dbReference type="ARBA" id="ARBA00022980"/>
    </source>
</evidence>
<dbReference type="GO" id="GO:0003735">
    <property type="term" value="F:structural constituent of ribosome"/>
    <property type="evidence" value="ECO:0007669"/>
    <property type="project" value="InterPro"/>
</dbReference>
<dbReference type="InterPro" id="IPR001848">
    <property type="entry name" value="Ribosomal_uS10"/>
</dbReference>
<keyword evidence="3" id="KW-0687">Ribonucleoprotein</keyword>
<evidence type="ECO:0000313" key="7">
    <source>
        <dbReference type="RefSeq" id="XP_019774704.2"/>
    </source>
</evidence>
<keyword evidence="6" id="KW-1185">Reference proteome</keyword>
<dbReference type="InterPro" id="IPR036838">
    <property type="entry name" value="Ribosomal_uS10_dom_sf"/>
</dbReference>
<dbReference type="GeneID" id="109547319"/>
<dbReference type="InterPro" id="IPR027486">
    <property type="entry name" value="Ribosomal_uS10_dom"/>
</dbReference>
<evidence type="ECO:0000313" key="6">
    <source>
        <dbReference type="Proteomes" id="UP000245320"/>
    </source>
</evidence>
<evidence type="ECO:0000256" key="3">
    <source>
        <dbReference type="ARBA" id="ARBA00023274"/>
    </source>
</evidence>
<dbReference type="Pfam" id="PF00338">
    <property type="entry name" value="Ribosomal_S10"/>
    <property type="match status" value="1"/>
</dbReference>
<organism evidence="6 7">
    <name type="scientific">Tursiops truncatus</name>
    <name type="common">Atlantic bottle-nosed dolphin</name>
    <name type="synonym">Delphinus truncatus</name>
    <dbReference type="NCBI Taxonomy" id="9739"/>
    <lineage>
        <taxon>Eukaryota</taxon>
        <taxon>Metazoa</taxon>
        <taxon>Chordata</taxon>
        <taxon>Craniata</taxon>
        <taxon>Vertebrata</taxon>
        <taxon>Euteleostomi</taxon>
        <taxon>Mammalia</taxon>
        <taxon>Eutheria</taxon>
        <taxon>Laurasiatheria</taxon>
        <taxon>Artiodactyla</taxon>
        <taxon>Whippomorpha</taxon>
        <taxon>Cetacea</taxon>
        <taxon>Odontoceti</taxon>
        <taxon>Delphinidae</taxon>
        <taxon>Tursiops</taxon>
    </lineage>
</organism>